<keyword evidence="3" id="KW-1185">Reference proteome</keyword>
<dbReference type="EMBL" id="JBHSCR010000003">
    <property type="protein sequence ID" value="MFC4347530.1"/>
    <property type="molecule type" value="Genomic_DNA"/>
</dbReference>
<dbReference type="Proteomes" id="UP001595776">
    <property type="component" value="Unassembled WGS sequence"/>
</dbReference>
<evidence type="ECO:0000313" key="3">
    <source>
        <dbReference type="Proteomes" id="UP001595776"/>
    </source>
</evidence>
<protein>
    <submittedName>
        <fullName evidence="2">Uncharacterized protein</fullName>
    </submittedName>
</protein>
<comment type="caution">
    <text evidence="2">The sequence shown here is derived from an EMBL/GenBank/DDBJ whole genome shotgun (WGS) entry which is preliminary data.</text>
</comment>
<organism evidence="2 3">
    <name type="scientific">Kordiimonas lipolytica</name>
    <dbReference type="NCBI Taxonomy" id="1662421"/>
    <lineage>
        <taxon>Bacteria</taxon>
        <taxon>Pseudomonadati</taxon>
        <taxon>Pseudomonadota</taxon>
        <taxon>Alphaproteobacteria</taxon>
        <taxon>Kordiimonadales</taxon>
        <taxon>Kordiimonadaceae</taxon>
        <taxon>Kordiimonas</taxon>
    </lineage>
</organism>
<feature type="region of interest" description="Disordered" evidence="1">
    <location>
        <begin position="74"/>
        <end position="95"/>
    </location>
</feature>
<gene>
    <name evidence="2" type="ORF">ACFO5Q_06690</name>
</gene>
<accession>A0ABV8UA46</accession>
<evidence type="ECO:0000313" key="2">
    <source>
        <dbReference type="EMBL" id="MFC4347530.1"/>
    </source>
</evidence>
<reference evidence="3" key="1">
    <citation type="journal article" date="2019" name="Int. J. Syst. Evol. Microbiol.">
        <title>The Global Catalogue of Microorganisms (GCM) 10K type strain sequencing project: providing services to taxonomists for standard genome sequencing and annotation.</title>
        <authorList>
            <consortium name="The Broad Institute Genomics Platform"/>
            <consortium name="The Broad Institute Genome Sequencing Center for Infectious Disease"/>
            <person name="Wu L."/>
            <person name="Ma J."/>
        </authorList>
    </citation>
    <scope>NUCLEOTIDE SEQUENCE [LARGE SCALE GENOMIC DNA]</scope>
    <source>
        <strain evidence="3">CGMCC 1.15304</strain>
    </source>
</reference>
<proteinExistence type="predicted"/>
<name>A0ABV8UA46_9PROT</name>
<dbReference type="RefSeq" id="WP_068153262.1">
    <property type="nucleotide sequence ID" value="NZ_JBHSCR010000003.1"/>
</dbReference>
<evidence type="ECO:0000256" key="1">
    <source>
        <dbReference type="SAM" id="MobiDB-lite"/>
    </source>
</evidence>
<sequence>MADSESPSPEDIAKMIDEGLKGTAEVEAAIQKSIVDFVEAADAEIQKLLKQNVVPPDVTMDMKKLQQTMIDKTIEIIKSNTPPTGSDTGSDSGGS</sequence>
<feature type="compositionally biased region" description="Low complexity" evidence="1">
    <location>
        <begin position="81"/>
        <end position="95"/>
    </location>
</feature>